<dbReference type="GO" id="GO:0009252">
    <property type="term" value="P:peptidoglycan biosynthetic process"/>
    <property type="evidence" value="ECO:0007669"/>
    <property type="project" value="UniProtKB-UniPathway"/>
</dbReference>
<dbReference type="UniPathway" id="UPA00219"/>
<evidence type="ECO:0000259" key="8">
    <source>
        <dbReference type="PROSITE" id="PS52029"/>
    </source>
</evidence>
<dbReference type="InterPro" id="IPR029052">
    <property type="entry name" value="Metallo-depent_PP-like"/>
</dbReference>
<dbReference type="Pfam" id="PF09587">
    <property type="entry name" value="PGA_cap"/>
    <property type="match status" value="2"/>
</dbReference>
<dbReference type="CDD" id="cd07381">
    <property type="entry name" value="MPP_CapA"/>
    <property type="match status" value="1"/>
</dbReference>
<keyword evidence="3" id="KW-0808">Transferase</keyword>
<dbReference type="InterPro" id="IPR038063">
    <property type="entry name" value="Transpep_catalytic_dom"/>
</dbReference>
<reference evidence="9 10" key="1">
    <citation type="submission" date="2017-09" db="EMBL/GenBank/DDBJ databases">
        <title>Depth-based differentiation of microbial function through sediment-hosted aquifers and enrichment of novel symbionts in the deep terrestrial subsurface.</title>
        <authorList>
            <person name="Probst A.J."/>
            <person name="Ladd B."/>
            <person name="Jarett J.K."/>
            <person name="Geller-Mcgrath D.E."/>
            <person name="Sieber C.M."/>
            <person name="Emerson J.B."/>
            <person name="Anantharaman K."/>
            <person name="Thomas B.C."/>
            <person name="Malmstrom R."/>
            <person name="Stieglmeier M."/>
            <person name="Klingl A."/>
            <person name="Woyke T."/>
            <person name="Ryan C.M."/>
            <person name="Banfield J.F."/>
        </authorList>
    </citation>
    <scope>NUCLEOTIDE SEQUENCE [LARGE SCALE GENOMIC DNA]</scope>
    <source>
        <strain evidence="9">CG23_combo_of_CG06-09_8_20_14_all_37_13</strain>
    </source>
</reference>
<dbReference type="GO" id="GO:0008360">
    <property type="term" value="P:regulation of cell shape"/>
    <property type="evidence" value="ECO:0007669"/>
    <property type="project" value="UniProtKB-UniRule"/>
</dbReference>
<dbReference type="InterPro" id="IPR005490">
    <property type="entry name" value="LD_TPept_cat_dom"/>
</dbReference>
<dbReference type="CDD" id="cd16913">
    <property type="entry name" value="YkuD_like"/>
    <property type="match status" value="1"/>
</dbReference>
<dbReference type="EMBL" id="PCRH01000027">
    <property type="protein sequence ID" value="PIP17183.1"/>
    <property type="molecule type" value="Genomic_DNA"/>
</dbReference>
<evidence type="ECO:0000256" key="5">
    <source>
        <dbReference type="ARBA" id="ARBA00022984"/>
    </source>
</evidence>
<keyword evidence="4 7" id="KW-0133">Cell shape</keyword>
<dbReference type="Proteomes" id="UP000231480">
    <property type="component" value="Unassembled WGS sequence"/>
</dbReference>
<organism evidence="9 10">
    <name type="scientific">Candidatus Portnoybacteria bacterium CG23_combo_of_CG06-09_8_20_14_all_37_13</name>
    <dbReference type="NCBI Taxonomy" id="1974819"/>
    <lineage>
        <taxon>Bacteria</taxon>
        <taxon>Candidatus Portnoyibacteriota</taxon>
    </lineage>
</organism>
<dbReference type="Gene3D" id="2.40.440.10">
    <property type="entry name" value="L,D-transpeptidase catalytic domain-like"/>
    <property type="match status" value="1"/>
</dbReference>
<comment type="pathway">
    <text evidence="1 7">Cell wall biogenesis; peptidoglycan biosynthesis.</text>
</comment>
<accession>A0A2G9YEM9</accession>
<dbReference type="Pfam" id="PF03734">
    <property type="entry name" value="YkuD"/>
    <property type="match status" value="1"/>
</dbReference>
<dbReference type="SUPFAM" id="SSF141523">
    <property type="entry name" value="L,D-transpeptidase catalytic domain-like"/>
    <property type="match status" value="1"/>
</dbReference>
<dbReference type="InterPro" id="IPR019079">
    <property type="entry name" value="Capsule_synth_CapA"/>
</dbReference>
<keyword evidence="5 7" id="KW-0573">Peptidoglycan synthesis</keyword>
<dbReference type="GO" id="GO:0071555">
    <property type="term" value="P:cell wall organization"/>
    <property type="evidence" value="ECO:0007669"/>
    <property type="project" value="UniProtKB-UniRule"/>
</dbReference>
<feature type="active site" description="Proton donor/acceptor" evidence="7">
    <location>
        <position position="385"/>
    </location>
</feature>
<feature type="domain" description="L,D-TPase catalytic" evidence="8">
    <location>
        <begin position="315"/>
        <end position="433"/>
    </location>
</feature>
<gene>
    <name evidence="9" type="ORF">COX44_01215</name>
</gene>
<dbReference type="PANTHER" id="PTHR33393:SF11">
    <property type="entry name" value="POLYGLUTAMINE SYNTHESIS ACCESSORY PROTEIN RV0574C-RELATED"/>
    <property type="match status" value="1"/>
</dbReference>
<protein>
    <recommendedName>
        <fullName evidence="8">L,D-TPase catalytic domain-containing protein</fullName>
    </recommendedName>
</protein>
<evidence type="ECO:0000256" key="1">
    <source>
        <dbReference type="ARBA" id="ARBA00004752"/>
    </source>
</evidence>
<evidence type="ECO:0000313" key="9">
    <source>
        <dbReference type="EMBL" id="PIP17183.1"/>
    </source>
</evidence>
<dbReference type="InterPro" id="IPR052169">
    <property type="entry name" value="CW_Biosynth-Accessory"/>
</dbReference>
<evidence type="ECO:0000256" key="7">
    <source>
        <dbReference type="PROSITE-ProRule" id="PRU01373"/>
    </source>
</evidence>
<dbReference type="Gene3D" id="3.60.21.10">
    <property type="match status" value="1"/>
</dbReference>
<evidence type="ECO:0000256" key="3">
    <source>
        <dbReference type="ARBA" id="ARBA00022679"/>
    </source>
</evidence>
<feature type="active site" description="Nucleophile" evidence="7">
    <location>
        <position position="409"/>
    </location>
</feature>
<sequence>MRAMKKLTIVLLVLLVLDLVFAGYFWYLKINNVGAGLVPAQEEGQPQGLPLQISPPNPEPKEHILMFVGDIMLSRGVGNKMKKENNYNWPFLEIADYLKNVDLLFGNLEGPISDKGADTGKKYSFRADPKTIEGLKYAGFDVLSIANNHIFDWGKTAKTDTIFRLKNNNILPAGFEENPIIKIEDTEISFNAYTWPLPEKIELPTADIKIVSMHIGEEYQKKSNQEQQSFAQAAIDAGADLVIGHHPHVVQEIEKYKDKFIFYSLGNFVFDQQFSQDVKNGWIAKVIIENKKIISVETININISSQYQVGLVVDKQIKIDLSEQKLSLYENNNLLKSFVISSGAPQTPTPKGEFQISEKNPLIWSEKYQQYLPYALRFYNSYLIHEVPYDKNNIRRGLDQLGQPVSHGCVRLNINDAEEVYNWAEIKTDIFIHD</sequence>
<evidence type="ECO:0000313" key="10">
    <source>
        <dbReference type="Proteomes" id="UP000231480"/>
    </source>
</evidence>
<name>A0A2G9YEM9_9BACT</name>
<keyword evidence="6 7" id="KW-0961">Cell wall biogenesis/degradation</keyword>
<dbReference type="PROSITE" id="PS52029">
    <property type="entry name" value="LD_TPASE"/>
    <property type="match status" value="1"/>
</dbReference>
<dbReference type="GO" id="GO:0016740">
    <property type="term" value="F:transferase activity"/>
    <property type="evidence" value="ECO:0007669"/>
    <property type="project" value="UniProtKB-KW"/>
</dbReference>
<dbReference type="PANTHER" id="PTHR33393">
    <property type="entry name" value="POLYGLUTAMINE SYNTHESIS ACCESSORY PROTEIN RV0574C-RELATED"/>
    <property type="match status" value="1"/>
</dbReference>
<comment type="similarity">
    <text evidence="2">Belongs to the CapA family.</text>
</comment>
<dbReference type="AlphaFoldDB" id="A0A2G9YEM9"/>
<comment type="caution">
    <text evidence="9">The sequence shown here is derived from an EMBL/GenBank/DDBJ whole genome shotgun (WGS) entry which is preliminary data.</text>
</comment>
<evidence type="ECO:0000256" key="4">
    <source>
        <dbReference type="ARBA" id="ARBA00022960"/>
    </source>
</evidence>
<dbReference type="SUPFAM" id="SSF56300">
    <property type="entry name" value="Metallo-dependent phosphatases"/>
    <property type="match status" value="1"/>
</dbReference>
<proteinExistence type="inferred from homology"/>
<evidence type="ECO:0000256" key="2">
    <source>
        <dbReference type="ARBA" id="ARBA00005662"/>
    </source>
</evidence>
<dbReference type="SMART" id="SM00854">
    <property type="entry name" value="PGA_cap"/>
    <property type="match status" value="1"/>
</dbReference>
<evidence type="ECO:0000256" key="6">
    <source>
        <dbReference type="ARBA" id="ARBA00023316"/>
    </source>
</evidence>